<reference evidence="2" key="1">
    <citation type="journal article" date="2015" name="Nature">
        <title>Complex archaea that bridge the gap between prokaryotes and eukaryotes.</title>
        <authorList>
            <person name="Spang A."/>
            <person name="Saw J.H."/>
            <person name="Jorgensen S.L."/>
            <person name="Zaremba-Niedzwiedzka K."/>
            <person name="Martijn J."/>
            <person name="Lind A.E."/>
            <person name="van Eijk R."/>
            <person name="Schleper C."/>
            <person name="Guy L."/>
            <person name="Ettema T.J."/>
        </authorList>
    </citation>
    <scope>NUCLEOTIDE SEQUENCE</scope>
</reference>
<dbReference type="EMBL" id="LAZR01008580">
    <property type="protein sequence ID" value="KKM77857.1"/>
    <property type="molecule type" value="Genomic_DNA"/>
</dbReference>
<keyword evidence="1" id="KW-0175">Coiled coil</keyword>
<dbReference type="AlphaFoldDB" id="A0A0F9N8Y4"/>
<accession>A0A0F9N8Y4</accession>
<feature type="coiled-coil region" evidence="1">
    <location>
        <begin position="28"/>
        <end position="91"/>
    </location>
</feature>
<comment type="caution">
    <text evidence="2">The sequence shown here is derived from an EMBL/GenBank/DDBJ whole genome shotgun (WGS) entry which is preliminary data.</text>
</comment>
<organism evidence="2">
    <name type="scientific">marine sediment metagenome</name>
    <dbReference type="NCBI Taxonomy" id="412755"/>
    <lineage>
        <taxon>unclassified sequences</taxon>
        <taxon>metagenomes</taxon>
        <taxon>ecological metagenomes</taxon>
    </lineage>
</organism>
<dbReference type="PROSITE" id="PS51257">
    <property type="entry name" value="PROKAR_LIPOPROTEIN"/>
    <property type="match status" value="1"/>
</dbReference>
<proteinExistence type="predicted"/>
<sequence length="197" mass="20829">MKKLVMGIVLVVALLFGGCEKTFTPEQMKALAAQNEVLQVQLDKVQAVATEVWAEMQANAEIVDADAIARLAKVNEEVDRVQALLDTIARALQGVTLTGDAAQDFISQLQAVNAASGGVNPYVVPVGAGLSALSLVLGWLAKRKTAEAAVNKKKYQAHKQGVEKTMKEVSASPSSEVVALEAKLYTNIGDARADLGI</sequence>
<evidence type="ECO:0000256" key="1">
    <source>
        <dbReference type="SAM" id="Coils"/>
    </source>
</evidence>
<evidence type="ECO:0000313" key="2">
    <source>
        <dbReference type="EMBL" id="KKM77857.1"/>
    </source>
</evidence>
<protein>
    <submittedName>
        <fullName evidence="2">Uncharacterized protein</fullName>
    </submittedName>
</protein>
<name>A0A0F9N8Y4_9ZZZZ</name>
<gene>
    <name evidence="2" type="ORF">LCGC14_1365720</name>
</gene>